<protein>
    <submittedName>
        <fullName evidence="2">Heat shock protein 70</fullName>
    </submittedName>
</protein>
<evidence type="ECO:0000313" key="1">
    <source>
        <dbReference type="Proteomes" id="UP000887579"/>
    </source>
</evidence>
<reference evidence="2" key="1">
    <citation type="submission" date="2022-11" db="UniProtKB">
        <authorList>
            <consortium name="WormBaseParasite"/>
        </authorList>
    </citation>
    <scope>IDENTIFICATION</scope>
</reference>
<sequence length="843" mass="96593">MAFHVGIYPSFGNVATYDTVTESVKYTNVIEVYQNETDKVKHMFKEITSKNSSKFESVCICLEADYGNEIRKKFIDTAKIFGFKNVEIIDWRTAVYLNAISQSNYKLKNYDIIWIFTGYSYHVWQYKNQKVKHIFSPKECQTKIDDFGIIKTKSKLNKDPNLLLFKEEIEFDKTEFVQSFPKSECFIFKQESYAEGALVKARIMAKNDFIAEFFSVIICFDINGVYSIKLLPLDSNTLKSNHGRIPEKEILCIGVDFINGEIMIQDYFSQETSKKLLNKTSKVVNNIDQAFKELIKATSFLSQNYIVFHIDDECYNHVLMAYYAACHKYDLKRFGFISTQAAELLCIFKKHQIDDWISIIAVISDKIAKRKIYCQIWKRYGNTFRADKSYLRLSDPGADDENLQKLEKESDGLIGVDLTFIDSIIDERIFERNAAGTKYETEFHAPAIGNWNLILHCNLSGIFYFGFEILVGIDLGTSRCCAAVNRKNGIQTVALDYTGERLLPSYVAYDEKSVKCGKTVVNRLRNHSKSTVFDSKRIIGRSINEIEIDENWDFSISEKEGRVFIEVETFNGKNVKSPEEVAADLLKHIKQRSAEFQGINLTKAVITVPAAFTDIQKSATLEAAKFAGWDEVILLPEPIAAAFAYYIGRPIKDNSYVFLFDLGGGTLDICIFKIANNQINIISNTGDSKLGGRDFDTVLINYFKNMLNANYGISAFIYRKYKLMLECQQIKEDLTYVYSTSLNVDEFESYQDGIISITREEFERMTIFLLNKIRNTILAALFKSNLKEKQIDKVLYVGGGSRMPMIRKLLKEVFPHAEQCCEEHPDEVVAIGAAYYAYSIFSE</sequence>
<proteinExistence type="predicted"/>
<accession>A0AC34F3B1</accession>
<evidence type="ECO:0000313" key="2">
    <source>
        <dbReference type="WBParaSite" id="ES5_v2.g11363.t1"/>
    </source>
</evidence>
<name>A0AC34F3B1_9BILA</name>
<organism evidence="1 2">
    <name type="scientific">Panagrolaimus sp. ES5</name>
    <dbReference type="NCBI Taxonomy" id="591445"/>
    <lineage>
        <taxon>Eukaryota</taxon>
        <taxon>Metazoa</taxon>
        <taxon>Ecdysozoa</taxon>
        <taxon>Nematoda</taxon>
        <taxon>Chromadorea</taxon>
        <taxon>Rhabditida</taxon>
        <taxon>Tylenchina</taxon>
        <taxon>Panagrolaimomorpha</taxon>
        <taxon>Panagrolaimoidea</taxon>
        <taxon>Panagrolaimidae</taxon>
        <taxon>Panagrolaimus</taxon>
    </lineage>
</organism>
<dbReference type="Proteomes" id="UP000887579">
    <property type="component" value="Unplaced"/>
</dbReference>
<dbReference type="WBParaSite" id="ES5_v2.g11363.t1">
    <property type="protein sequence ID" value="ES5_v2.g11363.t1"/>
    <property type="gene ID" value="ES5_v2.g11363"/>
</dbReference>